<feature type="region of interest" description="Disordered" evidence="1">
    <location>
        <begin position="1"/>
        <end position="43"/>
    </location>
</feature>
<proteinExistence type="predicted"/>
<feature type="compositionally biased region" description="Basic and acidic residues" evidence="1">
    <location>
        <begin position="13"/>
        <end position="23"/>
    </location>
</feature>
<protein>
    <submittedName>
        <fullName evidence="2">Uncharacterized protein</fullName>
    </submittedName>
</protein>
<feature type="compositionally biased region" description="Polar residues" evidence="1">
    <location>
        <begin position="32"/>
        <end position="43"/>
    </location>
</feature>
<gene>
    <name evidence="2" type="ORF">QQF64_011097</name>
</gene>
<accession>A0ABR3M2D3</accession>
<organism evidence="2 3">
    <name type="scientific">Cirrhinus molitorella</name>
    <name type="common">mud carp</name>
    <dbReference type="NCBI Taxonomy" id="172907"/>
    <lineage>
        <taxon>Eukaryota</taxon>
        <taxon>Metazoa</taxon>
        <taxon>Chordata</taxon>
        <taxon>Craniata</taxon>
        <taxon>Vertebrata</taxon>
        <taxon>Euteleostomi</taxon>
        <taxon>Actinopterygii</taxon>
        <taxon>Neopterygii</taxon>
        <taxon>Teleostei</taxon>
        <taxon>Ostariophysi</taxon>
        <taxon>Cypriniformes</taxon>
        <taxon>Cyprinidae</taxon>
        <taxon>Labeoninae</taxon>
        <taxon>Labeonini</taxon>
        <taxon>Cirrhinus</taxon>
    </lineage>
</organism>
<name>A0ABR3M2D3_9TELE</name>
<reference evidence="2 3" key="1">
    <citation type="submission" date="2023-09" db="EMBL/GenBank/DDBJ databases">
        <authorList>
            <person name="Wang M."/>
        </authorList>
    </citation>
    <scope>NUCLEOTIDE SEQUENCE [LARGE SCALE GENOMIC DNA]</scope>
    <source>
        <strain evidence="2">GT-2023</strain>
        <tissue evidence="2">Liver</tissue>
    </source>
</reference>
<comment type="caution">
    <text evidence="2">The sequence shown here is derived from an EMBL/GenBank/DDBJ whole genome shotgun (WGS) entry which is preliminary data.</text>
</comment>
<dbReference type="Proteomes" id="UP001558613">
    <property type="component" value="Unassembled WGS sequence"/>
</dbReference>
<evidence type="ECO:0000256" key="1">
    <source>
        <dbReference type="SAM" id="MobiDB-lite"/>
    </source>
</evidence>
<evidence type="ECO:0000313" key="2">
    <source>
        <dbReference type="EMBL" id="KAL1257853.1"/>
    </source>
</evidence>
<sequence>MLGPQGHQTVGRPIEDAIKRRGGGEGGLGINPTESYSSWSTKQRQSQVKGKVTWMDLKRACVRFPHEELSVWVKGQKSLALQQPQVQAAKVIEVL</sequence>
<evidence type="ECO:0000313" key="3">
    <source>
        <dbReference type="Proteomes" id="UP001558613"/>
    </source>
</evidence>
<dbReference type="EMBL" id="JAYMGO010000017">
    <property type="protein sequence ID" value="KAL1257853.1"/>
    <property type="molecule type" value="Genomic_DNA"/>
</dbReference>
<keyword evidence="3" id="KW-1185">Reference proteome</keyword>